<dbReference type="Proteomes" id="UP000199220">
    <property type="component" value="Unassembled WGS sequence"/>
</dbReference>
<dbReference type="AlphaFoldDB" id="A0A1H5LTT3"/>
<proteinExistence type="predicted"/>
<organism evidence="4 5">
    <name type="scientific">Ruania alba</name>
    <dbReference type="NCBI Taxonomy" id="648782"/>
    <lineage>
        <taxon>Bacteria</taxon>
        <taxon>Bacillati</taxon>
        <taxon>Actinomycetota</taxon>
        <taxon>Actinomycetes</taxon>
        <taxon>Micrococcales</taxon>
        <taxon>Ruaniaceae</taxon>
        <taxon>Ruania</taxon>
    </lineage>
</organism>
<keyword evidence="2" id="KW-0812">Transmembrane</keyword>
<reference evidence="5" key="1">
    <citation type="submission" date="2016-10" db="EMBL/GenBank/DDBJ databases">
        <authorList>
            <person name="Varghese N."/>
            <person name="Submissions S."/>
        </authorList>
    </citation>
    <scope>NUCLEOTIDE SEQUENCE [LARGE SCALE GENOMIC DNA]</scope>
    <source>
        <strain evidence="5">DSM 21368</strain>
    </source>
</reference>
<dbReference type="RefSeq" id="WP_139177789.1">
    <property type="nucleotide sequence ID" value="NZ_FNTX01000002.1"/>
</dbReference>
<evidence type="ECO:0000259" key="3">
    <source>
        <dbReference type="Pfam" id="PF19803"/>
    </source>
</evidence>
<keyword evidence="2" id="KW-1133">Transmembrane helix</keyword>
<sequence length="225" mass="23116">MTDATLNPDRSGTPAPGVPSTTGGYSPLPPARQPRTRAGVRVVTAVGALVLAAAATVLAQHALVAWNLVGGQSWLLWVLELIEEQGSDGGVQLTFGAVCVAAALLILIAVSPRRRTGYRLSATPALYLNGHDVARLSSTAAQTVDGVLDARTTVTGRRLRVDVTATGQHGIASEVELAARKQLSLVGGAFRVKAQVRTPNSTSAVGMATNETAPTSSTDSTGGTR</sequence>
<feature type="domain" description="DUF6286" evidence="3">
    <location>
        <begin position="101"/>
        <end position="197"/>
    </location>
</feature>
<protein>
    <recommendedName>
        <fullName evidence="3">DUF6286 domain-containing protein</fullName>
    </recommendedName>
</protein>
<dbReference type="OrthoDB" id="9969513at2"/>
<feature type="region of interest" description="Disordered" evidence="1">
    <location>
        <begin position="200"/>
        <end position="225"/>
    </location>
</feature>
<gene>
    <name evidence="4" type="ORF">SAMN04488554_2981</name>
</gene>
<dbReference type="InterPro" id="IPR046253">
    <property type="entry name" value="DUF6286"/>
</dbReference>
<feature type="transmembrane region" description="Helical" evidence="2">
    <location>
        <begin position="89"/>
        <end position="110"/>
    </location>
</feature>
<dbReference type="STRING" id="648782.SAMN04488554_2981"/>
<keyword evidence="5" id="KW-1185">Reference proteome</keyword>
<feature type="compositionally biased region" description="Polar residues" evidence="1">
    <location>
        <begin position="1"/>
        <end position="10"/>
    </location>
</feature>
<evidence type="ECO:0000256" key="2">
    <source>
        <dbReference type="SAM" id="Phobius"/>
    </source>
</evidence>
<feature type="region of interest" description="Disordered" evidence="1">
    <location>
        <begin position="1"/>
        <end position="33"/>
    </location>
</feature>
<accession>A0A1H5LTT3</accession>
<evidence type="ECO:0000313" key="4">
    <source>
        <dbReference type="EMBL" id="SEE80525.1"/>
    </source>
</evidence>
<keyword evidence="2" id="KW-0472">Membrane</keyword>
<dbReference type="EMBL" id="FNTX01000002">
    <property type="protein sequence ID" value="SEE80525.1"/>
    <property type="molecule type" value="Genomic_DNA"/>
</dbReference>
<feature type="transmembrane region" description="Helical" evidence="2">
    <location>
        <begin position="42"/>
        <end position="69"/>
    </location>
</feature>
<evidence type="ECO:0000256" key="1">
    <source>
        <dbReference type="SAM" id="MobiDB-lite"/>
    </source>
</evidence>
<dbReference type="Pfam" id="PF19803">
    <property type="entry name" value="DUF6286"/>
    <property type="match status" value="1"/>
</dbReference>
<name>A0A1H5LTT3_9MICO</name>
<evidence type="ECO:0000313" key="5">
    <source>
        <dbReference type="Proteomes" id="UP000199220"/>
    </source>
</evidence>